<dbReference type="AlphaFoldDB" id="A0A6S4TPY5"/>
<protein>
    <submittedName>
        <fullName evidence="1">Uncharacterized protein</fullName>
    </submittedName>
</protein>
<proteinExistence type="predicted"/>
<evidence type="ECO:0000313" key="1">
    <source>
        <dbReference type="EMBL" id="BBQ31075.1"/>
    </source>
</evidence>
<dbReference type="Pfam" id="PF20553">
    <property type="entry name" value="Methyltransf_35"/>
    <property type="match status" value="1"/>
</dbReference>
<accession>A0A6S4TPY5</accession>
<dbReference type="EMBL" id="AP021927">
    <property type="protein sequence ID" value="BBQ31075.1"/>
    <property type="molecule type" value="Genomic_DNA"/>
</dbReference>
<organism evidence="1 2">
    <name type="scientific">Aeromonas caviae</name>
    <name type="common">Aeromonas punctata</name>
    <dbReference type="NCBI Taxonomy" id="648"/>
    <lineage>
        <taxon>Bacteria</taxon>
        <taxon>Pseudomonadati</taxon>
        <taxon>Pseudomonadota</taxon>
        <taxon>Gammaproteobacteria</taxon>
        <taxon>Aeromonadales</taxon>
        <taxon>Aeromonadaceae</taxon>
        <taxon>Aeromonas</taxon>
    </lineage>
</organism>
<dbReference type="Proteomes" id="UP000515756">
    <property type="component" value="Chromosome"/>
</dbReference>
<evidence type="ECO:0000313" key="2">
    <source>
        <dbReference type="Proteomes" id="UP000515756"/>
    </source>
</evidence>
<sequence length="329" mass="38067">MSSGASIPYHLRHNKAVERALLIDALKKIAHYSDVSEYCYIGFGGPFLEDFKQLHQELKITDMISIEQNENVKRRQEFNRPLSCITIPDRSYSSTEFIDQHDFTKKSIVWLDFVRFNDIESQLHDLHTLVSKLADGDIFKVTMNANSSNLGNPDSKDIDLNSFRLDKAKEIITEDYFPEDISVDDMTHRRFPSVLLKSIKRAAYKGLSASHELRVVPLSAFVYEDGQKMISATAIILNVNEAENFFESTKFRNWQYYAEDWNALRNISLPSLSVRERLEIERMLPGADCQQITNTLGYYIGGEKVEADLHMNNFIDYYRSFPWFGKMVI</sequence>
<gene>
    <name evidence="1" type="ORF">WP2W18E01_26570</name>
</gene>
<reference evidence="1 2" key="1">
    <citation type="submission" date="2019-12" db="EMBL/GenBank/DDBJ databases">
        <title>complete genome sequences of Aeromonas caviae str. WP2-W18-ESBL-01 isolated from wastewater treatment plant effluent.</title>
        <authorList>
            <person name="Sekizuka T."/>
            <person name="Itokawa K."/>
            <person name="Yatsu K."/>
            <person name="Inamine Y."/>
            <person name="Kuroda M."/>
        </authorList>
    </citation>
    <scope>NUCLEOTIDE SEQUENCE [LARGE SCALE GENOMIC DNA]</scope>
    <source>
        <strain evidence="1 2">WP2-W18-ESBL-01</strain>
    </source>
</reference>
<name>A0A6S4TPY5_AERCA</name>
<dbReference type="RefSeq" id="WP_182935030.1">
    <property type="nucleotide sequence ID" value="NZ_AP021927.1"/>
</dbReference>
<dbReference type="InterPro" id="IPR046788">
    <property type="entry name" value="Methyltransf_35"/>
</dbReference>